<evidence type="ECO:0000313" key="5">
    <source>
        <dbReference type="Proteomes" id="UP001278500"/>
    </source>
</evidence>
<keyword evidence="5" id="KW-1185">Reference proteome</keyword>
<dbReference type="EMBL" id="JAUEPP010000001">
    <property type="protein sequence ID" value="KAK3355432.1"/>
    <property type="molecule type" value="Genomic_DNA"/>
</dbReference>
<evidence type="ECO:0000313" key="4">
    <source>
        <dbReference type="EMBL" id="KAK3355432.1"/>
    </source>
</evidence>
<gene>
    <name evidence="4" type="ORF">B0H65DRAFT_47859</name>
</gene>
<reference evidence="4" key="1">
    <citation type="journal article" date="2023" name="Mol. Phylogenet. Evol.">
        <title>Genome-scale phylogeny and comparative genomics of the fungal order Sordariales.</title>
        <authorList>
            <person name="Hensen N."/>
            <person name="Bonometti L."/>
            <person name="Westerberg I."/>
            <person name="Brannstrom I.O."/>
            <person name="Guillou S."/>
            <person name="Cros-Aarteil S."/>
            <person name="Calhoun S."/>
            <person name="Haridas S."/>
            <person name="Kuo A."/>
            <person name="Mondo S."/>
            <person name="Pangilinan J."/>
            <person name="Riley R."/>
            <person name="LaButti K."/>
            <person name="Andreopoulos B."/>
            <person name="Lipzen A."/>
            <person name="Chen C."/>
            <person name="Yan M."/>
            <person name="Daum C."/>
            <person name="Ng V."/>
            <person name="Clum A."/>
            <person name="Steindorff A."/>
            <person name="Ohm R.A."/>
            <person name="Martin F."/>
            <person name="Silar P."/>
            <person name="Natvig D.O."/>
            <person name="Lalanne C."/>
            <person name="Gautier V."/>
            <person name="Ament-Velasquez S.L."/>
            <person name="Kruys A."/>
            <person name="Hutchinson M.I."/>
            <person name="Powell A.J."/>
            <person name="Barry K."/>
            <person name="Miller A.N."/>
            <person name="Grigoriev I.V."/>
            <person name="Debuchy R."/>
            <person name="Gladieux P."/>
            <person name="Hiltunen Thoren M."/>
            <person name="Johannesson H."/>
        </authorList>
    </citation>
    <scope>NUCLEOTIDE SEQUENCE</scope>
    <source>
        <strain evidence="4">CBS 560.94</strain>
    </source>
</reference>
<accession>A0AAE0MXT8</accession>
<dbReference type="InterPro" id="IPR018466">
    <property type="entry name" value="Kre9/Knh1-like_N"/>
</dbReference>
<sequence>MRLLALAALAAPLVSALQFTDPAANATLHKGETYDLKWSTVDTDPNDFSVYLVNFVNWPPYYAPLAYNVEPSSGELSVTIPCDIDSSYGWQFNAINGTNVYVIYAQTPKFFISGGPCSNSPFPTGAPSSCAPEATVTVTVSTTLSQSSFSTLLYANSTGTASPTTLMKPATITKSPLPGKVPDTIGWGPSGYNHPVKLTAIPTGPGDVPVPATTAPPVANGAVFLAKTGSTSTIYHTVYRDLSEVLDQGCMC</sequence>
<dbReference type="Proteomes" id="UP001278500">
    <property type="component" value="Unassembled WGS sequence"/>
</dbReference>
<dbReference type="Pfam" id="PF10342">
    <property type="entry name" value="Kre9_KNH"/>
    <property type="match status" value="1"/>
</dbReference>
<protein>
    <submittedName>
        <fullName evidence="4">Ser-Thr-rich glycosyl-phosphatidyl-inositol-anchored membrane family-domain-containing protein</fullName>
    </submittedName>
</protein>
<comment type="caution">
    <text evidence="4">The sequence shown here is derived from an EMBL/GenBank/DDBJ whole genome shotgun (WGS) entry which is preliminary data.</text>
</comment>
<dbReference type="AlphaFoldDB" id="A0AAE0MXT8"/>
<evidence type="ECO:0000256" key="1">
    <source>
        <dbReference type="ARBA" id="ARBA00022729"/>
    </source>
</evidence>
<dbReference type="RefSeq" id="XP_062686810.1">
    <property type="nucleotide sequence ID" value="XM_062827491.1"/>
</dbReference>
<evidence type="ECO:0000259" key="3">
    <source>
        <dbReference type="Pfam" id="PF10342"/>
    </source>
</evidence>
<reference evidence="4" key="2">
    <citation type="submission" date="2023-06" db="EMBL/GenBank/DDBJ databases">
        <authorList>
            <consortium name="Lawrence Berkeley National Laboratory"/>
            <person name="Haridas S."/>
            <person name="Hensen N."/>
            <person name="Bonometti L."/>
            <person name="Westerberg I."/>
            <person name="Brannstrom I.O."/>
            <person name="Guillou S."/>
            <person name="Cros-Aarteil S."/>
            <person name="Calhoun S."/>
            <person name="Kuo A."/>
            <person name="Mondo S."/>
            <person name="Pangilinan J."/>
            <person name="Riley R."/>
            <person name="Labutti K."/>
            <person name="Andreopoulos B."/>
            <person name="Lipzen A."/>
            <person name="Chen C."/>
            <person name="Yanf M."/>
            <person name="Daum C."/>
            <person name="Ng V."/>
            <person name="Clum A."/>
            <person name="Steindorff A."/>
            <person name="Ohm R."/>
            <person name="Martin F."/>
            <person name="Silar P."/>
            <person name="Natvig D."/>
            <person name="Lalanne C."/>
            <person name="Gautier V."/>
            <person name="Ament-Velasquez S.L."/>
            <person name="Kruys A."/>
            <person name="Hutchinson M.I."/>
            <person name="Powell A.J."/>
            <person name="Barry K."/>
            <person name="Miller A.N."/>
            <person name="Grigoriev I.V."/>
            <person name="Debuchy R."/>
            <person name="Gladieux P."/>
            <person name="Thoren M.H."/>
            <person name="Johannesson H."/>
        </authorList>
    </citation>
    <scope>NUCLEOTIDE SEQUENCE</scope>
    <source>
        <strain evidence="4">CBS 560.94</strain>
    </source>
</reference>
<keyword evidence="1 2" id="KW-0732">Signal</keyword>
<organism evidence="4 5">
    <name type="scientific">Neurospora tetraspora</name>
    <dbReference type="NCBI Taxonomy" id="94610"/>
    <lineage>
        <taxon>Eukaryota</taxon>
        <taxon>Fungi</taxon>
        <taxon>Dikarya</taxon>
        <taxon>Ascomycota</taxon>
        <taxon>Pezizomycotina</taxon>
        <taxon>Sordariomycetes</taxon>
        <taxon>Sordariomycetidae</taxon>
        <taxon>Sordariales</taxon>
        <taxon>Sordariaceae</taxon>
        <taxon>Neurospora</taxon>
    </lineage>
</organism>
<dbReference type="InterPro" id="IPR052479">
    <property type="entry name" value="GPI-anchor_Adhesion_Reg"/>
</dbReference>
<dbReference type="PANTHER" id="PTHR35185">
    <property type="entry name" value="SERINE/THREONINE-RICH PROTEIN ADG2-RELATED"/>
    <property type="match status" value="1"/>
</dbReference>
<dbReference type="GeneID" id="87864645"/>
<dbReference type="PANTHER" id="PTHR35185:SF2">
    <property type="entry name" value="EXTRACELLULAR PROLINE-SERINE RICH PROTEIN (AFU_ORTHOLOGUE AFUA_8G07090)"/>
    <property type="match status" value="1"/>
</dbReference>
<feature type="signal peptide" evidence="2">
    <location>
        <begin position="1"/>
        <end position="16"/>
    </location>
</feature>
<evidence type="ECO:0000256" key="2">
    <source>
        <dbReference type="SAM" id="SignalP"/>
    </source>
</evidence>
<feature type="chain" id="PRO_5042287820" evidence="2">
    <location>
        <begin position="17"/>
        <end position="252"/>
    </location>
</feature>
<proteinExistence type="predicted"/>
<name>A0AAE0MXT8_9PEZI</name>
<feature type="domain" description="Yeast cell wall synthesis Kre9/Knh1-like N-terminal" evidence="3">
    <location>
        <begin position="22"/>
        <end position="111"/>
    </location>
</feature>